<evidence type="ECO:0000259" key="2">
    <source>
        <dbReference type="Pfam" id="PF07859"/>
    </source>
</evidence>
<comment type="caution">
    <text evidence="3">The sequence shown here is derived from an EMBL/GenBank/DDBJ whole genome shotgun (WGS) entry which is preliminary data.</text>
</comment>
<gene>
    <name evidence="3" type="ORF">IAB26_08950</name>
</gene>
<dbReference type="PANTHER" id="PTHR48081:SF8">
    <property type="entry name" value="ALPHA_BETA HYDROLASE FOLD-3 DOMAIN-CONTAINING PROTEIN-RELATED"/>
    <property type="match status" value="1"/>
</dbReference>
<proteinExistence type="predicted"/>
<dbReference type="EMBL" id="DVFT01000137">
    <property type="protein sequence ID" value="HIQ96676.1"/>
    <property type="molecule type" value="Genomic_DNA"/>
</dbReference>
<dbReference type="SUPFAM" id="SSF53474">
    <property type="entry name" value="alpha/beta-Hydrolases"/>
    <property type="match status" value="1"/>
</dbReference>
<name>A0A9D0ZW88_9FIRM</name>
<dbReference type="Pfam" id="PF07859">
    <property type="entry name" value="Abhydrolase_3"/>
    <property type="match status" value="1"/>
</dbReference>
<organism evidence="3 4">
    <name type="scientific">Candidatus Limivivens merdigallinarum</name>
    <dbReference type="NCBI Taxonomy" id="2840859"/>
    <lineage>
        <taxon>Bacteria</taxon>
        <taxon>Bacillati</taxon>
        <taxon>Bacillota</taxon>
        <taxon>Clostridia</taxon>
        <taxon>Lachnospirales</taxon>
        <taxon>Lachnospiraceae</taxon>
        <taxon>Lachnospiraceae incertae sedis</taxon>
        <taxon>Candidatus Limivivens</taxon>
    </lineage>
</organism>
<evidence type="ECO:0000256" key="1">
    <source>
        <dbReference type="ARBA" id="ARBA00022801"/>
    </source>
</evidence>
<sequence>MAGTYLSEKQIQKEKAIMQKRAMRSNLYGTRVAIKAKEGEISGLWYYQEGDRLDFVLVEVHGGGFMYNSAADDDNLCREIHERLKIPVLACDYRLTPEYKYPTGLEDVYACGNYATQHPVFGKEKPKVIFWGHSAGANLAAGAVYLAKERKEYKVACQILDYPYMDAYKTSRERKRIRSSVSGKLMDTFAHQYTADGDLKKPLISPVLMTEESLSGMPDTFLLLCGRDNLNQGGKDYGKLLKKTGVKVNFYYVRDALHGFIENYYNYPYVPLLTKLTVTKEQGRFAKEALSAIADWLFLRCL</sequence>
<dbReference type="PANTHER" id="PTHR48081">
    <property type="entry name" value="AB HYDROLASE SUPERFAMILY PROTEIN C4A8.06C"/>
    <property type="match status" value="1"/>
</dbReference>
<reference evidence="3" key="1">
    <citation type="submission" date="2020-10" db="EMBL/GenBank/DDBJ databases">
        <authorList>
            <person name="Gilroy R."/>
        </authorList>
    </citation>
    <scope>NUCLEOTIDE SEQUENCE</scope>
    <source>
        <strain evidence="3">ChiSjej3B21-11622</strain>
    </source>
</reference>
<dbReference type="GO" id="GO:0016787">
    <property type="term" value="F:hydrolase activity"/>
    <property type="evidence" value="ECO:0007669"/>
    <property type="project" value="UniProtKB-KW"/>
</dbReference>
<dbReference type="InterPro" id="IPR050300">
    <property type="entry name" value="GDXG_lipolytic_enzyme"/>
</dbReference>
<accession>A0A9D0ZW88</accession>
<dbReference type="InterPro" id="IPR029058">
    <property type="entry name" value="AB_hydrolase_fold"/>
</dbReference>
<feature type="domain" description="Alpha/beta hydrolase fold-3" evidence="2">
    <location>
        <begin position="57"/>
        <end position="261"/>
    </location>
</feature>
<reference evidence="3" key="2">
    <citation type="journal article" date="2021" name="PeerJ">
        <title>Extensive microbial diversity within the chicken gut microbiome revealed by metagenomics and culture.</title>
        <authorList>
            <person name="Gilroy R."/>
            <person name="Ravi A."/>
            <person name="Getino M."/>
            <person name="Pursley I."/>
            <person name="Horton D.L."/>
            <person name="Alikhan N.F."/>
            <person name="Baker D."/>
            <person name="Gharbi K."/>
            <person name="Hall N."/>
            <person name="Watson M."/>
            <person name="Adriaenssens E.M."/>
            <person name="Foster-Nyarko E."/>
            <person name="Jarju S."/>
            <person name="Secka A."/>
            <person name="Antonio M."/>
            <person name="Oren A."/>
            <person name="Chaudhuri R.R."/>
            <person name="La Ragione R."/>
            <person name="Hildebrand F."/>
            <person name="Pallen M.J."/>
        </authorList>
    </citation>
    <scope>NUCLEOTIDE SEQUENCE</scope>
    <source>
        <strain evidence="3">ChiSjej3B21-11622</strain>
    </source>
</reference>
<keyword evidence="1 3" id="KW-0378">Hydrolase</keyword>
<dbReference type="Proteomes" id="UP000886886">
    <property type="component" value="Unassembled WGS sequence"/>
</dbReference>
<evidence type="ECO:0000313" key="3">
    <source>
        <dbReference type="EMBL" id="HIQ96676.1"/>
    </source>
</evidence>
<evidence type="ECO:0000313" key="4">
    <source>
        <dbReference type="Proteomes" id="UP000886886"/>
    </source>
</evidence>
<protein>
    <submittedName>
        <fullName evidence="3">Alpha/beta hydrolase fold domain-containing protein</fullName>
    </submittedName>
</protein>
<dbReference type="AlphaFoldDB" id="A0A9D0ZW88"/>
<dbReference type="InterPro" id="IPR013094">
    <property type="entry name" value="AB_hydrolase_3"/>
</dbReference>
<dbReference type="Gene3D" id="3.40.50.1820">
    <property type="entry name" value="alpha/beta hydrolase"/>
    <property type="match status" value="1"/>
</dbReference>